<organism evidence="3 4">
    <name type="scientific">Roseovarius indicus</name>
    <dbReference type="NCBI Taxonomy" id="540747"/>
    <lineage>
        <taxon>Bacteria</taxon>
        <taxon>Pseudomonadati</taxon>
        <taxon>Pseudomonadota</taxon>
        <taxon>Alphaproteobacteria</taxon>
        <taxon>Rhodobacterales</taxon>
        <taxon>Roseobacteraceae</taxon>
        <taxon>Roseovarius</taxon>
    </lineage>
</organism>
<protein>
    <submittedName>
        <fullName evidence="3">Oxidoreductase molybdopterin binding domain protein</fullName>
    </submittedName>
</protein>
<evidence type="ECO:0000313" key="4">
    <source>
        <dbReference type="Proteomes" id="UP000325785"/>
    </source>
</evidence>
<dbReference type="Gene3D" id="3.90.420.10">
    <property type="entry name" value="Oxidoreductase, molybdopterin-binding domain"/>
    <property type="match status" value="1"/>
</dbReference>
<reference evidence="3 4" key="1">
    <citation type="submission" date="2018-08" db="EMBL/GenBank/DDBJ databases">
        <title>Genetic Globetrotter - A new plasmid hitch-hiking vast phylogenetic and geographic distances.</title>
        <authorList>
            <person name="Vollmers J."/>
            <person name="Petersen J."/>
        </authorList>
    </citation>
    <scope>NUCLEOTIDE SEQUENCE [LARGE SCALE GENOMIC DNA]</scope>
    <source>
        <strain evidence="3 4">DSM 26383</strain>
    </source>
</reference>
<dbReference type="InterPro" id="IPR036374">
    <property type="entry name" value="OxRdtase_Mopterin-bd_sf"/>
</dbReference>
<dbReference type="EMBL" id="CP031598">
    <property type="protein sequence ID" value="QEW25784.1"/>
    <property type="molecule type" value="Genomic_DNA"/>
</dbReference>
<feature type="signal peptide" evidence="1">
    <location>
        <begin position="1"/>
        <end position="21"/>
    </location>
</feature>
<accession>A0A5P3AAG4</accession>
<feature type="chain" id="PRO_5024979387" evidence="1">
    <location>
        <begin position="22"/>
        <end position="158"/>
    </location>
</feature>
<name>A0A5P3AAG4_9RHOB</name>
<evidence type="ECO:0000256" key="1">
    <source>
        <dbReference type="SAM" id="SignalP"/>
    </source>
</evidence>
<dbReference type="RefSeq" id="WP_201455612.1">
    <property type="nucleotide sequence ID" value="NZ_CP031598.1"/>
</dbReference>
<evidence type="ECO:0000313" key="3">
    <source>
        <dbReference type="EMBL" id="QEW25784.1"/>
    </source>
</evidence>
<dbReference type="AlphaFoldDB" id="A0A5P3AAG4"/>
<evidence type="ECO:0000259" key="2">
    <source>
        <dbReference type="Pfam" id="PF00174"/>
    </source>
</evidence>
<dbReference type="KEGG" id="rid:RIdsm_01573"/>
<proteinExistence type="predicted"/>
<dbReference type="Proteomes" id="UP000325785">
    <property type="component" value="Chromosome"/>
</dbReference>
<dbReference type="InterPro" id="IPR000572">
    <property type="entry name" value="OxRdtase_Mopterin-bd_dom"/>
</dbReference>
<feature type="domain" description="Oxidoreductase molybdopterin-binding" evidence="2">
    <location>
        <begin position="63"/>
        <end position="132"/>
    </location>
</feature>
<keyword evidence="1" id="KW-0732">Signal</keyword>
<sequence length="158" mass="17811" precursor="true">MLNPTACMVATLMLVSGAALAGQDDIILEVTGNITEGTVRLDREALQKLPRASLETSTVVTDGTHRFTGFLMRDLLKKLGAEGDEVIASALNDYIVEIPMTDFTEFDVIVAYSMDGQPLHRNDKGPLWIVYPRDQHQALQDIRYDYRWVWQLSRLEVQ</sequence>
<dbReference type="SUPFAM" id="SSF56524">
    <property type="entry name" value="Oxidoreductase molybdopterin-binding domain"/>
    <property type="match status" value="1"/>
</dbReference>
<dbReference type="Pfam" id="PF00174">
    <property type="entry name" value="Oxidored_molyb"/>
    <property type="match status" value="1"/>
</dbReference>
<gene>
    <name evidence="3" type="ORF">RIdsm_01573</name>
</gene>